<evidence type="ECO:0000256" key="1">
    <source>
        <dbReference type="SAM" id="MobiDB-lite"/>
    </source>
</evidence>
<dbReference type="PaxDb" id="39947-A0A0P0X7R0"/>
<keyword evidence="3" id="KW-1185">Reference proteome</keyword>
<evidence type="ECO:0000313" key="2">
    <source>
        <dbReference type="EMBL" id="BAT02045.1"/>
    </source>
</evidence>
<sequence length="90" mass="10080">MDKDLARRIPPKTKEASRECPQEGSRCQKALSLLARKNRKARLLNFAIHHHTSAPPPTTPGYLKTVLTRAFHSYHHRTSATPATIVSTPL</sequence>
<reference evidence="2 3" key="2">
    <citation type="journal article" date="2013" name="Plant Cell Physiol.">
        <title>Rice Annotation Project Database (RAP-DB): an integrative and interactive database for rice genomics.</title>
        <authorList>
            <person name="Sakai H."/>
            <person name="Lee S.S."/>
            <person name="Tanaka T."/>
            <person name="Numa H."/>
            <person name="Kim J."/>
            <person name="Kawahara Y."/>
            <person name="Wakimoto H."/>
            <person name="Yang C.C."/>
            <person name="Iwamoto M."/>
            <person name="Abe T."/>
            <person name="Yamada Y."/>
            <person name="Muto A."/>
            <person name="Inokuchi H."/>
            <person name="Ikemura T."/>
            <person name="Matsumoto T."/>
            <person name="Sasaki T."/>
            <person name="Itoh T."/>
        </authorList>
    </citation>
    <scope>NUCLEOTIDE SEQUENCE [LARGE SCALE GENOMIC DNA]</scope>
    <source>
        <strain evidence="3">cv. Nipponbare</strain>
    </source>
</reference>
<gene>
    <name evidence="2" type="ordered locus">Os07g0550550</name>
    <name evidence="2" type="ORF">OSNPB_070550550</name>
</gene>
<proteinExistence type="predicted"/>
<reference evidence="2 3" key="3">
    <citation type="journal article" date="2013" name="Rice">
        <title>Improvement of the Oryza sativa Nipponbare reference genome using next generation sequence and optical map data.</title>
        <authorList>
            <person name="Kawahara Y."/>
            <person name="de la Bastide M."/>
            <person name="Hamilton J.P."/>
            <person name="Kanamori H."/>
            <person name="McCombie W.R."/>
            <person name="Ouyang S."/>
            <person name="Schwartz D.C."/>
            <person name="Tanaka T."/>
            <person name="Wu J."/>
            <person name="Zhou S."/>
            <person name="Childs K.L."/>
            <person name="Davidson R.M."/>
            <person name="Lin H."/>
            <person name="Quesada-Ocampo L."/>
            <person name="Vaillancourt B."/>
            <person name="Sakai H."/>
            <person name="Lee S.S."/>
            <person name="Kim J."/>
            <person name="Numa H."/>
            <person name="Itoh T."/>
            <person name="Buell C.R."/>
            <person name="Matsumoto T."/>
        </authorList>
    </citation>
    <scope>NUCLEOTIDE SEQUENCE [LARGE SCALE GENOMIC DNA]</scope>
    <source>
        <strain evidence="3">cv. Nipponbare</strain>
    </source>
</reference>
<reference evidence="3" key="1">
    <citation type="journal article" date="2005" name="Nature">
        <title>The map-based sequence of the rice genome.</title>
        <authorList>
            <consortium name="International rice genome sequencing project (IRGSP)"/>
            <person name="Matsumoto T."/>
            <person name="Wu J."/>
            <person name="Kanamori H."/>
            <person name="Katayose Y."/>
            <person name="Fujisawa M."/>
            <person name="Namiki N."/>
            <person name="Mizuno H."/>
            <person name="Yamamoto K."/>
            <person name="Antonio B.A."/>
            <person name="Baba T."/>
            <person name="Sakata K."/>
            <person name="Nagamura Y."/>
            <person name="Aoki H."/>
            <person name="Arikawa K."/>
            <person name="Arita K."/>
            <person name="Bito T."/>
            <person name="Chiden Y."/>
            <person name="Fujitsuka N."/>
            <person name="Fukunaka R."/>
            <person name="Hamada M."/>
            <person name="Harada C."/>
            <person name="Hayashi A."/>
            <person name="Hijishita S."/>
            <person name="Honda M."/>
            <person name="Hosokawa S."/>
            <person name="Ichikawa Y."/>
            <person name="Idonuma A."/>
            <person name="Iijima M."/>
            <person name="Ikeda M."/>
            <person name="Ikeno M."/>
            <person name="Ito K."/>
            <person name="Ito S."/>
            <person name="Ito T."/>
            <person name="Ito Y."/>
            <person name="Ito Y."/>
            <person name="Iwabuchi A."/>
            <person name="Kamiya K."/>
            <person name="Karasawa W."/>
            <person name="Kurita K."/>
            <person name="Katagiri S."/>
            <person name="Kikuta A."/>
            <person name="Kobayashi H."/>
            <person name="Kobayashi N."/>
            <person name="Machita K."/>
            <person name="Maehara T."/>
            <person name="Masukawa M."/>
            <person name="Mizubayashi T."/>
            <person name="Mukai Y."/>
            <person name="Nagasaki H."/>
            <person name="Nagata Y."/>
            <person name="Naito S."/>
            <person name="Nakashima M."/>
            <person name="Nakama Y."/>
            <person name="Nakamichi Y."/>
            <person name="Nakamura M."/>
            <person name="Meguro A."/>
            <person name="Negishi M."/>
            <person name="Ohta I."/>
            <person name="Ohta T."/>
            <person name="Okamoto M."/>
            <person name="Ono N."/>
            <person name="Saji S."/>
            <person name="Sakaguchi M."/>
            <person name="Sakai K."/>
            <person name="Shibata M."/>
            <person name="Shimokawa T."/>
            <person name="Song J."/>
            <person name="Takazaki Y."/>
            <person name="Terasawa K."/>
            <person name="Tsugane M."/>
            <person name="Tsuji K."/>
            <person name="Ueda S."/>
            <person name="Waki K."/>
            <person name="Yamagata H."/>
            <person name="Yamamoto M."/>
            <person name="Yamamoto S."/>
            <person name="Yamane H."/>
            <person name="Yoshiki S."/>
            <person name="Yoshihara R."/>
            <person name="Yukawa K."/>
            <person name="Zhong H."/>
            <person name="Yano M."/>
            <person name="Yuan Q."/>
            <person name="Ouyang S."/>
            <person name="Liu J."/>
            <person name="Jones K.M."/>
            <person name="Gansberger K."/>
            <person name="Moffat K."/>
            <person name="Hill J."/>
            <person name="Bera J."/>
            <person name="Fadrosh D."/>
            <person name="Jin S."/>
            <person name="Johri S."/>
            <person name="Kim M."/>
            <person name="Overton L."/>
            <person name="Reardon M."/>
            <person name="Tsitrin T."/>
            <person name="Vuong H."/>
            <person name="Weaver B."/>
            <person name="Ciecko A."/>
            <person name="Tallon L."/>
            <person name="Jackson J."/>
            <person name="Pai G."/>
            <person name="Aken S.V."/>
            <person name="Utterback T."/>
            <person name="Reidmuller S."/>
            <person name="Feldblyum T."/>
            <person name="Hsiao J."/>
            <person name="Zismann V."/>
            <person name="Iobst S."/>
            <person name="de Vazeille A.R."/>
            <person name="Buell C.R."/>
            <person name="Ying K."/>
            <person name="Li Y."/>
            <person name="Lu T."/>
            <person name="Huang Y."/>
            <person name="Zhao Q."/>
            <person name="Feng Q."/>
            <person name="Zhang L."/>
            <person name="Zhu J."/>
            <person name="Weng Q."/>
            <person name="Mu J."/>
            <person name="Lu Y."/>
            <person name="Fan D."/>
            <person name="Liu Y."/>
            <person name="Guan J."/>
            <person name="Zhang Y."/>
            <person name="Yu S."/>
            <person name="Liu X."/>
            <person name="Zhang Y."/>
            <person name="Hong G."/>
            <person name="Han B."/>
            <person name="Choisne N."/>
            <person name="Demange N."/>
            <person name="Orjeda G."/>
            <person name="Samain S."/>
            <person name="Cattolico L."/>
            <person name="Pelletier E."/>
            <person name="Couloux A."/>
            <person name="Segurens B."/>
            <person name="Wincker P."/>
            <person name="D'Hont A."/>
            <person name="Scarpelli C."/>
            <person name="Weissenbach J."/>
            <person name="Salanoubat M."/>
            <person name="Quetier F."/>
            <person name="Yu Y."/>
            <person name="Kim H.R."/>
            <person name="Rambo T."/>
            <person name="Currie J."/>
            <person name="Collura K."/>
            <person name="Luo M."/>
            <person name="Yang T."/>
            <person name="Ammiraju J.S.S."/>
            <person name="Engler F."/>
            <person name="Soderlund C."/>
            <person name="Wing R.A."/>
            <person name="Palmer L.E."/>
            <person name="de la Bastide M."/>
            <person name="Spiegel L."/>
            <person name="Nascimento L."/>
            <person name="Zutavern T."/>
            <person name="O'Shaughnessy A."/>
            <person name="Dike S."/>
            <person name="Dedhia N."/>
            <person name="Preston R."/>
            <person name="Balija V."/>
            <person name="McCombie W.R."/>
            <person name="Chow T."/>
            <person name="Chen H."/>
            <person name="Chung M."/>
            <person name="Chen C."/>
            <person name="Shaw J."/>
            <person name="Wu H."/>
            <person name="Hsiao K."/>
            <person name="Chao Y."/>
            <person name="Chu M."/>
            <person name="Cheng C."/>
            <person name="Hour A."/>
            <person name="Lee P."/>
            <person name="Lin S."/>
            <person name="Lin Y."/>
            <person name="Liou J."/>
            <person name="Liu S."/>
            <person name="Hsing Y."/>
            <person name="Raghuvanshi S."/>
            <person name="Mohanty A."/>
            <person name="Bharti A.K."/>
            <person name="Gaur A."/>
            <person name="Gupta V."/>
            <person name="Kumar D."/>
            <person name="Ravi V."/>
            <person name="Vij S."/>
            <person name="Kapur A."/>
            <person name="Khurana P."/>
            <person name="Khurana P."/>
            <person name="Khurana J.P."/>
            <person name="Tyagi A.K."/>
            <person name="Gaikwad K."/>
            <person name="Singh A."/>
            <person name="Dalal V."/>
            <person name="Srivastava S."/>
            <person name="Dixit A."/>
            <person name="Pal A.K."/>
            <person name="Ghazi I.A."/>
            <person name="Yadav M."/>
            <person name="Pandit A."/>
            <person name="Bhargava A."/>
            <person name="Sureshbabu K."/>
            <person name="Batra K."/>
            <person name="Sharma T.R."/>
            <person name="Mohapatra T."/>
            <person name="Singh N.K."/>
            <person name="Messing J."/>
            <person name="Nelson A.B."/>
            <person name="Fuks G."/>
            <person name="Kavchok S."/>
            <person name="Keizer G."/>
            <person name="Linton E."/>
            <person name="Llaca V."/>
            <person name="Song R."/>
            <person name="Tanyolac B."/>
            <person name="Young S."/>
            <person name="Ho-Il K."/>
            <person name="Hahn J.H."/>
            <person name="Sangsakoo G."/>
            <person name="Vanavichit A."/>
            <person name="de Mattos Luiz.A.T."/>
            <person name="Zimmer P.D."/>
            <person name="Malone G."/>
            <person name="Dellagostin O."/>
            <person name="de Oliveira A.C."/>
            <person name="Bevan M."/>
            <person name="Bancroft I."/>
            <person name="Minx P."/>
            <person name="Cordum H."/>
            <person name="Wilson R."/>
            <person name="Cheng Z."/>
            <person name="Jin W."/>
            <person name="Jiang J."/>
            <person name="Leong S.A."/>
            <person name="Iwama H."/>
            <person name="Gojobori T."/>
            <person name="Itoh T."/>
            <person name="Niimura Y."/>
            <person name="Fujii Y."/>
            <person name="Habara T."/>
            <person name="Sakai H."/>
            <person name="Sato Y."/>
            <person name="Wilson G."/>
            <person name="Kumar K."/>
            <person name="McCouch S."/>
            <person name="Juretic N."/>
            <person name="Hoen D."/>
            <person name="Wright S."/>
            <person name="Bruskiewich R."/>
            <person name="Bureau T."/>
            <person name="Miyao A."/>
            <person name="Hirochika H."/>
            <person name="Nishikawa T."/>
            <person name="Kadowaki K."/>
            <person name="Sugiura M."/>
            <person name="Burr B."/>
            <person name="Sasaki T."/>
        </authorList>
    </citation>
    <scope>NUCLEOTIDE SEQUENCE [LARGE SCALE GENOMIC DNA]</scope>
    <source>
        <strain evidence="3">cv. Nipponbare</strain>
    </source>
</reference>
<accession>A0A0P0X7R0</accession>
<feature type="compositionally biased region" description="Basic and acidic residues" evidence="1">
    <location>
        <begin position="1"/>
        <end position="21"/>
    </location>
</feature>
<name>A0A0P0X7R0_ORYSJ</name>
<feature type="region of interest" description="Disordered" evidence="1">
    <location>
        <begin position="1"/>
        <end position="26"/>
    </location>
</feature>
<organism evidence="2 3">
    <name type="scientific">Oryza sativa subsp. japonica</name>
    <name type="common">Rice</name>
    <dbReference type="NCBI Taxonomy" id="39947"/>
    <lineage>
        <taxon>Eukaryota</taxon>
        <taxon>Viridiplantae</taxon>
        <taxon>Streptophyta</taxon>
        <taxon>Embryophyta</taxon>
        <taxon>Tracheophyta</taxon>
        <taxon>Spermatophyta</taxon>
        <taxon>Magnoliopsida</taxon>
        <taxon>Liliopsida</taxon>
        <taxon>Poales</taxon>
        <taxon>Poaceae</taxon>
        <taxon>BOP clade</taxon>
        <taxon>Oryzoideae</taxon>
        <taxon>Oryzeae</taxon>
        <taxon>Oryzinae</taxon>
        <taxon>Oryza</taxon>
        <taxon>Oryza sativa</taxon>
    </lineage>
</organism>
<protein>
    <submittedName>
        <fullName evidence="2">Os07g0550550 protein</fullName>
    </submittedName>
</protein>
<dbReference type="Proteomes" id="UP000059680">
    <property type="component" value="Chromosome 7"/>
</dbReference>
<dbReference type="EMBL" id="AP014963">
    <property type="protein sequence ID" value="BAT02045.1"/>
    <property type="molecule type" value="Genomic_DNA"/>
</dbReference>
<evidence type="ECO:0000313" key="3">
    <source>
        <dbReference type="Proteomes" id="UP000059680"/>
    </source>
</evidence>
<dbReference type="InParanoid" id="A0A0P0X7R0"/>
<dbReference type="AlphaFoldDB" id="A0A0P0X7R0"/>